<evidence type="ECO:0000256" key="6">
    <source>
        <dbReference type="ARBA" id="ARBA00022989"/>
    </source>
</evidence>
<dbReference type="PANTHER" id="PTHR19353:SF88">
    <property type="entry name" value="DELTA(5) FATTY ACID DESATURASE FAT-4"/>
    <property type="match status" value="1"/>
</dbReference>
<evidence type="ECO:0000256" key="3">
    <source>
        <dbReference type="ARBA" id="ARBA00022617"/>
    </source>
</evidence>
<proteinExistence type="inferred from homology"/>
<comment type="similarity">
    <text evidence="2">Belongs to the fatty acid desaturase type 1 family.</text>
</comment>
<dbReference type="InterPro" id="IPR005804">
    <property type="entry name" value="FA_desaturase_dom"/>
</dbReference>
<evidence type="ECO:0000256" key="8">
    <source>
        <dbReference type="ARBA" id="ARBA00023004"/>
    </source>
</evidence>
<feature type="transmembrane region" description="Helical" evidence="12">
    <location>
        <begin position="222"/>
        <end position="241"/>
    </location>
</feature>
<feature type="transmembrane region" description="Helical" evidence="12">
    <location>
        <begin position="96"/>
        <end position="114"/>
    </location>
</feature>
<dbReference type="CDD" id="cd03506">
    <property type="entry name" value="Delta6-FADS-like"/>
    <property type="match status" value="1"/>
</dbReference>
<evidence type="ECO:0000256" key="5">
    <source>
        <dbReference type="ARBA" id="ARBA00022723"/>
    </source>
</evidence>
<dbReference type="InterPro" id="IPR001199">
    <property type="entry name" value="Cyt_B5-like_heme/steroid-bd"/>
</dbReference>
<dbReference type="InterPro" id="IPR018506">
    <property type="entry name" value="Cyt_B5_heme-BS"/>
</dbReference>
<comment type="subcellular location">
    <subcellularLocation>
        <location evidence="1">Membrane</location>
        <topology evidence="1">Multi-pass membrane protein</topology>
    </subcellularLocation>
</comment>
<dbReference type="PANTHER" id="PTHR19353">
    <property type="entry name" value="FATTY ACID DESATURASE 2"/>
    <property type="match status" value="1"/>
</dbReference>
<dbReference type="PhylomeDB" id="A0A0G4HW29"/>
<evidence type="ECO:0000256" key="11">
    <source>
        <dbReference type="SAM" id="MobiDB-lite"/>
    </source>
</evidence>
<evidence type="ECO:0000256" key="9">
    <source>
        <dbReference type="ARBA" id="ARBA00023098"/>
    </source>
</evidence>
<gene>
    <name evidence="14" type="ORF">Cvel_8966</name>
</gene>
<evidence type="ECO:0000256" key="10">
    <source>
        <dbReference type="ARBA" id="ARBA00023136"/>
    </source>
</evidence>
<keyword evidence="8" id="KW-0408">Iron</keyword>
<dbReference type="PROSITE" id="PS50255">
    <property type="entry name" value="CYTOCHROME_B5_2"/>
    <property type="match status" value="1"/>
</dbReference>
<evidence type="ECO:0000256" key="4">
    <source>
        <dbReference type="ARBA" id="ARBA00022692"/>
    </source>
</evidence>
<dbReference type="GO" id="GO:0006629">
    <property type="term" value="P:lipid metabolic process"/>
    <property type="evidence" value="ECO:0007669"/>
    <property type="project" value="UniProtKB-KW"/>
</dbReference>
<reference evidence="14" key="1">
    <citation type="submission" date="2014-11" db="EMBL/GenBank/DDBJ databases">
        <authorList>
            <person name="Otto D Thomas"/>
            <person name="Naeem Raeece"/>
        </authorList>
    </citation>
    <scope>NUCLEOTIDE SEQUENCE</scope>
</reference>
<keyword evidence="4 12" id="KW-0812">Transmembrane</keyword>
<dbReference type="AlphaFoldDB" id="A0A0G4HW29"/>
<evidence type="ECO:0000256" key="1">
    <source>
        <dbReference type="ARBA" id="ARBA00004141"/>
    </source>
</evidence>
<name>A0A0G4HW29_9ALVE</name>
<dbReference type="InterPro" id="IPR036400">
    <property type="entry name" value="Cyt_B5-like_heme/steroid_sf"/>
</dbReference>
<organism evidence="14">
    <name type="scientific">Chromera velia CCMP2878</name>
    <dbReference type="NCBI Taxonomy" id="1169474"/>
    <lineage>
        <taxon>Eukaryota</taxon>
        <taxon>Sar</taxon>
        <taxon>Alveolata</taxon>
        <taxon>Colpodellida</taxon>
        <taxon>Chromeraceae</taxon>
        <taxon>Chromera</taxon>
    </lineage>
</organism>
<keyword evidence="3" id="KW-0349">Heme</keyword>
<keyword evidence="5" id="KW-0479">Metal-binding</keyword>
<evidence type="ECO:0000259" key="13">
    <source>
        <dbReference type="PROSITE" id="PS50255"/>
    </source>
</evidence>
<dbReference type="GO" id="GO:0016020">
    <property type="term" value="C:membrane"/>
    <property type="evidence" value="ECO:0007669"/>
    <property type="project" value="UniProtKB-SubCell"/>
</dbReference>
<dbReference type="GO" id="GO:0016717">
    <property type="term" value="F:oxidoreductase activity, acting on paired donors, with oxidation of a pair of donors resulting in the reduction of molecular oxygen to two molecules of water"/>
    <property type="evidence" value="ECO:0007669"/>
    <property type="project" value="TreeGrafter"/>
</dbReference>
<keyword evidence="6 12" id="KW-1133">Transmembrane helix</keyword>
<feature type="domain" description="Cytochrome b5 heme-binding" evidence="13">
    <location>
        <begin position="1"/>
        <end position="85"/>
    </location>
</feature>
<keyword evidence="10 12" id="KW-0472">Membrane</keyword>
<evidence type="ECO:0000256" key="2">
    <source>
        <dbReference type="ARBA" id="ARBA00009295"/>
    </source>
</evidence>
<dbReference type="EMBL" id="CDMZ01004103">
    <property type="protein sequence ID" value="CEM48659.1"/>
    <property type="molecule type" value="Genomic_DNA"/>
</dbReference>
<dbReference type="Pfam" id="PF00487">
    <property type="entry name" value="FA_desaturase"/>
    <property type="match status" value="1"/>
</dbReference>
<dbReference type="Pfam" id="PF00173">
    <property type="entry name" value="Cyt-b5"/>
    <property type="match status" value="1"/>
</dbReference>
<dbReference type="SUPFAM" id="SSF55856">
    <property type="entry name" value="Cytochrome b5-like heme/steroid binding domain"/>
    <property type="match status" value="1"/>
</dbReference>
<accession>A0A0G4HW29</accession>
<dbReference type="GO" id="GO:0046872">
    <property type="term" value="F:metal ion binding"/>
    <property type="evidence" value="ECO:0007669"/>
    <property type="project" value="UniProtKB-KW"/>
</dbReference>
<feature type="transmembrane region" description="Helical" evidence="12">
    <location>
        <begin position="283"/>
        <end position="300"/>
    </location>
</feature>
<sequence>MLIHDRVYDVSEFVRKHPGGSVIRYYLGQDATDAFEGFHQRSEKAHKWLKAIPSRPVRADDNFTTDTRSRELITNFQKFRQGLIDDGYFKPDYLHVVYRLIELVLMFALSFWLLRQNFFLLGIFVGGIASGRCGWVQHEGGHHSLTGKVWLDQLIQKVTISFGLVTSGPKWNAMHTKHHATPQKEDFDVDVDTLPFVAFYKEALERGRRIHMTPNWWLRYQHYTFLPVTSVFNVFFWHFYLHPREYLFKRPDPLTAVVVASRYIVHYACTLAVHGWFLSTWTLFASLFIAGIYLFGNFSLNHTHLPTTKADEERTWAEYGIDYTMNVDCNWFVNWWMGYLNCQIEHHLFPTMPQYKQPQIVERTRQFCQENGMKYQSMPYIKALGAMLGNLRNIAHQVDDVLPPLPERQRAYREAKKARSLAAMADKETASEDSDASSVPVTTSRAAGKGGKLTASKRNPSVANLSTSESGDGDDDVRSDAAFVPPASAGGRKAAHKRGQRATVAAK</sequence>
<evidence type="ECO:0000256" key="7">
    <source>
        <dbReference type="ARBA" id="ARBA00023002"/>
    </source>
</evidence>
<dbReference type="InterPro" id="IPR012171">
    <property type="entry name" value="Fatty_acid_desaturase"/>
</dbReference>
<feature type="region of interest" description="Disordered" evidence="11">
    <location>
        <begin position="412"/>
        <end position="507"/>
    </location>
</feature>
<dbReference type="GO" id="GO:0020037">
    <property type="term" value="F:heme binding"/>
    <property type="evidence" value="ECO:0007669"/>
    <property type="project" value="InterPro"/>
</dbReference>
<dbReference type="Gene3D" id="3.10.120.10">
    <property type="entry name" value="Cytochrome b5-like heme/steroid binding domain"/>
    <property type="match status" value="1"/>
</dbReference>
<feature type="compositionally biased region" description="Polar residues" evidence="11">
    <location>
        <begin position="456"/>
        <end position="470"/>
    </location>
</feature>
<keyword evidence="9" id="KW-0443">Lipid metabolism</keyword>
<feature type="compositionally biased region" description="Polar residues" evidence="11">
    <location>
        <begin position="436"/>
        <end position="445"/>
    </location>
</feature>
<dbReference type="PROSITE" id="PS00191">
    <property type="entry name" value="CYTOCHROME_B5_1"/>
    <property type="match status" value="1"/>
</dbReference>
<evidence type="ECO:0000313" key="14">
    <source>
        <dbReference type="EMBL" id="CEM48659.1"/>
    </source>
</evidence>
<evidence type="ECO:0000256" key="12">
    <source>
        <dbReference type="SAM" id="Phobius"/>
    </source>
</evidence>
<keyword evidence="7" id="KW-0560">Oxidoreductase</keyword>
<dbReference type="VEuPathDB" id="CryptoDB:Cvel_8966"/>
<protein>
    <recommendedName>
        <fullName evidence="13">Cytochrome b5 heme-binding domain-containing protein</fullName>
    </recommendedName>
</protein>